<evidence type="ECO:0000313" key="2">
    <source>
        <dbReference type="EMBL" id="CCD69650.1"/>
    </source>
</evidence>
<sequence>MSDDPNTTQERAMEGPSENQAARQLEGNQEEAQRQPKEEQADREEAKGEEEAPQVAAALPIPDSPFLTELARLLRGSLRPYLNTEPDEVIEAARQDHQLDQEVANENLLQYICRTLVESNDMGKLAEIRELFARTPEDPAFNTPAGIDDSAMNQFYELIRDCRVVPEDDQTFVPRQALATRIHLIIDSFQARRESEFLRQWCQQNIVCLLYGNPVPEMKDFAYRILIEMLTSSSTWTAELESFANELSRKRGTFINDYWATIRDQNEAGDLDPKRTLFADFRDQHSVFGNVQFDIFRERLAQLEKLWHSQMRMFDVPDKVLCVTGIVTDTMTEMLMGVKDGKPNITPFLKKARIFYRLSDGAETSEAPAEASARASEAPEAPALPPKRSRGIKRKLSEYAEELFESKKPKSDELPTAEQWMYFLQHCLQGPEQDEQRGGNQ</sequence>
<dbReference type="RefSeq" id="NP_494527.1">
    <property type="nucleotide sequence ID" value="NM_062126.3"/>
</dbReference>
<feature type="compositionally biased region" description="Basic and acidic residues" evidence="1">
    <location>
        <begin position="31"/>
        <end position="50"/>
    </location>
</feature>
<dbReference type="CTD" id="173682"/>
<feature type="compositionally biased region" description="Polar residues" evidence="1">
    <location>
        <begin position="1"/>
        <end position="10"/>
    </location>
</feature>
<evidence type="ECO:0000313" key="4">
    <source>
        <dbReference type="WormBase" id="T06D4.1a"/>
    </source>
</evidence>
<dbReference type="ExpressionAtlas" id="O16649">
    <property type="expression patterns" value="baseline and differential"/>
</dbReference>
<dbReference type="Proteomes" id="UP000001940">
    <property type="component" value="Chromosome II"/>
</dbReference>
<evidence type="ECO:0007829" key="5">
    <source>
        <dbReference type="PeptideAtlas" id="O16649"/>
    </source>
</evidence>
<evidence type="ECO:0000313" key="3">
    <source>
        <dbReference type="Proteomes" id="UP000001940"/>
    </source>
</evidence>
<dbReference type="STRING" id="6239.T06D4.1a.1"/>
<proteinExistence type="evidence at protein level"/>
<dbReference type="WormBase" id="T06D4.1a">
    <property type="protein sequence ID" value="CE13301"/>
    <property type="gene ID" value="WBGene00020290"/>
</dbReference>
<dbReference type="GeneID" id="173682"/>
<feature type="region of interest" description="Disordered" evidence="1">
    <location>
        <begin position="366"/>
        <end position="392"/>
    </location>
</feature>
<dbReference type="HOGENOM" id="CLU_050580_0_0_1"/>
<dbReference type="IntAct" id="O16649">
    <property type="interactions" value="1"/>
</dbReference>
<dbReference type="PaxDb" id="6239-T06D4.1a"/>
<evidence type="ECO:0000256" key="1">
    <source>
        <dbReference type="SAM" id="MobiDB-lite"/>
    </source>
</evidence>
<accession>O16649</accession>
<name>O16649_CAEEL</name>
<dbReference type="AlphaFoldDB" id="O16649"/>
<keyword evidence="3" id="KW-1185">Reference proteome</keyword>
<dbReference type="UCSC" id="T06D4.1a">
    <property type="organism name" value="c. elegans"/>
</dbReference>
<dbReference type="InParanoid" id="O16649"/>
<protein>
    <submittedName>
        <fullName evidence="2">Type VI secretion system protein TssA</fullName>
    </submittedName>
</protein>
<dbReference type="PIR" id="T32021">
    <property type="entry name" value="T32021"/>
</dbReference>
<dbReference type="SMR" id="O16649"/>
<feature type="compositionally biased region" description="Low complexity" evidence="1">
    <location>
        <begin position="366"/>
        <end position="381"/>
    </location>
</feature>
<feature type="region of interest" description="Disordered" evidence="1">
    <location>
        <begin position="1"/>
        <end position="60"/>
    </location>
</feature>
<dbReference type="EMBL" id="BX284602">
    <property type="protein sequence ID" value="CCD69650.1"/>
    <property type="molecule type" value="Genomic_DNA"/>
</dbReference>
<keyword evidence="5" id="KW-1267">Proteomics identification</keyword>
<reference evidence="2 3" key="1">
    <citation type="journal article" date="1998" name="Science">
        <title>Genome sequence of the nematode C. elegans: a platform for investigating biology.</title>
        <authorList>
            <consortium name="The C. elegans sequencing consortium"/>
            <person name="Sulson J.E."/>
            <person name="Waterston R."/>
        </authorList>
    </citation>
    <scope>NUCLEOTIDE SEQUENCE [LARGE SCALE GENOMIC DNA]</scope>
    <source>
        <strain evidence="2 3">Bristol N2</strain>
    </source>
</reference>
<dbReference type="Bgee" id="WBGene00020290">
    <property type="expression patterns" value="Expressed in germ line (C elegans) and 3 other cell types or tissues"/>
</dbReference>
<gene>
    <name evidence="2" type="ORF">CELE_T06D4.1</name>
    <name evidence="2 4" type="ORF">T06D4.1</name>
</gene>
<organism evidence="2 3">
    <name type="scientific">Caenorhabditis elegans</name>
    <dbReference type="NCBI Taxonomy" id="6239"/>
    <lineage>
        <taxon>Eukaryota</taxon>
        <taxon>Metazoa</taxon>
        <taxon>Ecdysozoa</taxon>
        <taxon>Nematoda</taxon>
        <taxon>Chromadorea</taxon>
        <taxon>Rhabditida</taxon>
        <taxon>Rhabditina</taxon>
        <taxon>Rhabditomorpha</taxon>
        <taxon>Rhabditoidea</taxon>
        <taxon>Rhabditidae</taxon>
        <taxon>Peloderinae</taxon>
        <taxon>Caenorhabditis</taxon>
    </lineage>
</organism>
<dbReference type="AGR" id="WB:WBGene00020290"/>